<dbReference type="InterPro" id="IPR018062">
    <property type="entry name" value="HTH_AraC-typ_CS"/>
</dbReference>
<sequence length="136" mass="15888">MISRHKTGDYDQPSLVVPAGCMQPIRSPNTFLKRIYSLLERNLEDPSVNVDWLANQLGINRKTLYRQLKHLIQRSPTDLIHQFRLQRAVRLLSVDYTLAETSYLVGFNTPSQFTMVFKEFYQQTPTEYVDIRIKPG</sequence>
<keyword evidence="2" id="KW-0238">DNA-binding</keyword>
<dbReference type="PROSITE" id="PS00041">
    <property type="entry name" value="HTH_ARAC_FAMILY_1"/>
    <property type="match status" value="1"/>
</dbReference>
<organism evidence="5 6">
    <name type="scientific">Spirosoma foliorum</name>
    <dbReference type="NCBI Taxonomy" id="2710596"/>
    <lineage>
        <taxon>Bacteria</taxon>
        <taxon>Pseudomonadati</taxon>
        <taxon>Bacteroidota</taxon>
        <taxon>Cytophagia</taxon>
        <taxon>Cytophagales</taxon>
        <taxon>Cytophagaceae</taxon>
        <taxon>Spirosoma</taxon>
    </lineage>
</organism>
<keyword evidence="3" id="KW-0804">Transcription</keyword>
<dbReference type="SMART" id="SM00342">
    <property type="entry name" value="HTH_ARAC"/>
    <property type="match status" value="1"/>
</dbReference>
<accession>A0A7G5H143</accession>
<keyword evidence="1" id="KW-0805">Transcription regulation</keyword>
<dbReference type="PANTHER" id="PTHR43280">
    <property type="entry name" value="ARAC-FAMILY TRANSCRIPTIONAL REGULATOR"/>
    <property type="match status" value="1"/>
</dbReference>
<gene>
    <name evidence="5" type="ORF">H3H32_07920</name>
</gene>
<evidence type="ECO:0000256" key="1">
    <source>
        <dbReference type="ARBA" id="ARBA00023015"/>
    </source>
</evidence>
<protein>
    <submittedName>
        <fullName evidence="5">Helix-turn-helix transcriptional regulator</fullName>
    </submittedName>
</protein>
<dbReference type="PANTHER" id="PTHR43280:SF2">
    <property type="entry name" value="HTH-TYPE TRANSCRIPTIONAL REGULATOR EXSA"/>
    <property type="match status" value="1"/>
</dbReference>
<evidence type="ECO:0000259" key="4">
    <source>
        <dbReference type="PROSITE" id="PS01124"/>
    </source>
</evidence>
<dbReference type="GO" id="GO:0003700">
    <property type="term" value="F:DNA-binding transcription factor activity"/>
    <property type="evidence" value="ECO:0007669"/>
    <property type="project" value="InterPro"/>
</dbReference>
<dbReference type="Gene3D" id="1.10.10.60">
    <property type="entry name" value="Homeodomain-like"/>
    <property type="match status" value="1"/>
</dbReference>
<dbReference type="GO" id="GO:0043565">
    <property type="term" value="F:sequence-specific DNA binding"/>
    <property type="evidence" value="ECO:0007669"/>
    <property type="project" value="InterPro"/>
</dbReference>
<dbReference type="PROSITE" id="PS01124">
    <property type="entry name" value="HTH_ARAC_FAMILY_2"/>
    <property type="match status" value="1"/>
</dbReference>
<dbReference type="RefSeq" id="WP_182462187.1">
    <property type="nucleotide sequence ID" value="NZ_CP059732.1"/>
</dbReference>
<dbReference type="InterPro" id="IPR018060">
    <property type="entry name" value="HTH_AraC"/>
</dbReference>
<evidence type="ECO:0000313" key="5">
    <source>
        <dbReference type="EMBL" id="QMW04835.1"/>
    </source>
</evidence>
<dbReference type="InterPro" id="IPR009057">
    <property type="entry name" value="Homeodomain-like_sf"/>
</dbReference>
<dbReference type="Proteomes" id="UP000515369">
    <property type="component" value="Chromosome"/>
</dbReference>
<dbReference type="KEGG" id="sfol:H3H32_07920"/>
<feature type="domain" description="HTH araC/xylS-type" evidence="4">
    <location>
        <begin position="33"/>
        <end position="131"/>
    </location>
</feature>
<evidence type="ECO:0000256" key="2">
    <source>
        <dbReference type="ARBA" id="ARBA00023125"/>
    </source>
</evidence>
<name>A0A7G5H143_9BACT</name>
<dbReference type="Pfam" id="PF12833">
    <property type="entry name" value="HTH_18"/>
    <property type="match status" value="1"/>
</dbReference>
<evidence type="ECO:0000256" key="3">
    <source>
        <dbReference type="ARBA" id="ARBA00023163"/>
    </source>
</evidence>
<dbReference type="SUPFAM" id="SSF46689">
    <property type="entry name" value="Homeodomain-like"/>
    <property type="match status" value="1"/>
</dbReference>
<reference evidence="5 6" key="1">
    <citation type="submission" date="2020-07" db="EMBL/GenBank/DDBJ databases">
        <title>Spirosoma foliorum sp. nov., isolated from the leaves on the Nejang mountain Korea, Republic of.</title>
        <authorList>
            <person name="Ho H."/>
            <person name="Lee Y.-J."/>
            <person name="Nurcahyanto D.-A."/>
            <person name="Kim S.-G."/>
        </authorList>
    </citation>
    <scope>NUCLEOTIDE SEQUENCE [LARGE SCALE GENOMIC DNA]</scope>
    <source>
        <strain evidence="5 6">PL0136</strain>
    </source>
</reference>
<dbReference type="EMBL" id="CP059732">
    <property type="protein sequence ID" value="QMW04835.1"/>
    <property type="molecule type" value="Genomic_DNA"/>
</dbReference>
<evidence type="ECO:0000313" key="6">
    <source>
        <dbReference type="Proteomes" id="UP000515369"/>
    </source>
</evidence>
<proteinExistence type="predicted"/>
<keyword evidence="6" id="KW-1185">Reference proteome</keyword>
<dbReference type="AlphaFoldDB" id="A0A7G5H143"/>